<feature type="domain" description="Pyrrolo-quinoline quinone repeat" evidence="1">
    <location>
        <begin position="150"/>
        <end position="346"/>
    </location>
</feature>
<dbReference type="EMBL" id="JBIBDZ010000023">
    <property type="protein sequence ID" value="MFF5924335.1"/>
    <property type="molecule type" value="Genomic_DNA"/>
</dbReference>
<dbReference type="InterPro" id="IPR011047">
    <property type="entry name" value="Quinoprotein_ADH-like_sf"/>
</dbReference>
<protein>
    <submittedName>
        <fullName evidence="2">PQQ-binding-like beta-propeller repeat protein</fullName>
    </submittedName>
</protein>
<dbReference type="PANTHER" id="PTHR34512">
    <property type="entry name" value="CELL SURFACE PROTEIN"/>
    <property type="match status" value="1"/>
</dbReference>
<dbReference type="PANTHER" id="PTHR34512:SF30">
    <property type="entry name" value="OUTER MEMBRANE PROTEIN ASSEMBLY FACTOR BAMB"/>
    <property type="match status" value="1"/>
</dbReference>
<reference evidence="2 3" key="1">
    <citation type="submission" date="2024-10" db="EMBL/GenBank/DDBJ databases">
        <title>The Natural Products Discovery Center: Release of the First 8490 Sequenced Strains for Exploring Actinobacteria Biosynthetic Diversity.</title>
        <authorList>
            <person name="Kalkreuter E."/>
            <person name="Kautsar S.A."/>
            <person name="Yang D."/>
            <person name="Bader C.D."/>
            <person name="Teijaro C.N."/>
            <person name="Fluegel L."/>
            <person name="Davis C.M."/>
            <person name="Simpson J.R."/>
            <person name="Lauterbach L."/>
            <person name="Steele A.D."/>
            <person name="Gui C."/>
            <person name="Meng S."/>
            <person name="Li G."/>
            <person name="Viehrig K."/>
            <person name="Ye F."/>
            <person name="Su P."/>
            <person name="Kiefer A.F."/>
            <person name="Nichols A."/>
            <person name="Cepeda A.J."/>
            <person name="Yan W."/>
            <person name="Fan B."/>
            <person name="Jiang Y."/>
            <person name="Adhikari A."/>
            <person name="Zheng C.-J."/>
            <person name="Schuster L."/>
            <person name="Cowan T.M."/>
            <person name="Smanski M.J."/>
            <person name="Chevrette M.G."/>
            <person name="De Carvalho L.P.S."/>
            <person name="Shen B."/>
        </authorList>
    </citation>
    <scope>NUCLEOTIDE SEQUENCE [LARGE SCALE GENOMIC DNA]</scope>
    <source>
        <strain evidence="2 3">NPDC012605</strain>
    </source>
</reference>
<dbReference type="Pfam" id="PF13360">
    <property type="entry name" value="PQQ_2"/>
    <property type="match status" value="2"/>
</dbReference>
<dbReference type="Gene3D" id="2.130.10.10">
    <property type="entry name" value="YVTN repeat-like/Quinoprotein amine dehydrogenase"/>
    <property type="match status" value="2"/>
</dbReference>
<dbReference type="SMART" id="SM00564">
    <property type="entry name" value="PQQ"/>
    <property type="match status" value="5"/>
</dbReference>
<evidence type="ECO:0000313" key="3">
    <source>
        <dbReference type="Proteomes" id="UP001602370"/>
    </source>
</evidence>
<name>A0ABW6Y400_9ACTN</name>
<proteinExistence type="predicted"/>
<dbReference type="Proteomes" id="UP001602370">
    <property type="component" value="Unassembled WGS sequence"/>
</dbReference>
<keyword evidence="3" id="KW-1185">Reference proteome</keyword>
<comment type="caution">
    <text evidence="2">The sequence shown here is derived from an EMBL/GenBank/DDBJ whole genome shotgun (WGS) entry which is preliminary data.</text>
</comment>
<dbReference type="InterPro" id="IPR018391">
    <property type="entry name" value="PQQ_b-propeller_rpt"/>
</dbReference>
<evidence type="ECO:0000259" key="1">
    <source>
        <dbReference type="Pfam" id="PF13360"/>
    </source>
</evidence>
<dbReference type="InterPro" id="IPR015943">
    <property type="entry name" value="WD40/YVTN_repeat-like_dom_sf"/>
</dbReference>
<gene>
    <name evidence="2" type="ORF">ACFY8C_39395</name>
</gene>
<evidence type="ECO:0000313" key="2">
    <source>
        <dbReference type="EMBL" id="MFF5924335.1"/>
    </source>
</evidence>
<dbReference type="InterPro" id="IPR002372">
    <property type="entry name" value="PQQ_rpt_dom"/>
</dbReference>
<feature type="domain" description="Pyrrolo-quinoline quinone repeat" evidence="1">
    <location>
        <begin position="4"/>
        <end position="145"/>
    </location>
</feature>
<dbReference type="RefSeq" id="WP_388312228.1">
    <property type="nucleotide sequence ID" value="NZ_JBIBDZ010000023.1"/>
</dbReference>
<accession>A0ABW6Y400</accession>
<dbReference type="SUPFAM" id="SSF50998">
    <property type="entry name" value="Quinoprotein alcohol dehydrogenase-like"/>
    <property type="match status" value="1"/>
</dbReference>
<organism evidence="2 3">
    <name type="scientific">Streptomyces flavochromogenes</name>
    <dbReference type="NCBI Taxonomy" id="68199"/>
    <lineage>
        <taxon>Bacteria</taxon>
        <taxon>Bacillati</taxon>
        <taxon>Actinomycetota</taxon>
        <taxon>Actinomycetes</taxon>
        <taxon>Kitasatosporales</taxon>
        <taxon>Streptomycetaceae</taxon>
        <taxon>Streptomyces</taxon>
    </lineage>
</organism>
<sequence>MTTAWETPSDHQAPEDSVHQAWRADDILVRARYDSVTGFDAGSGKKRWEYATPLRTAVCAASTTADGSRVLIAYGAAKKGKEGCSTVVALDLADGRELWHTALAPAAEAFSGGNGPLDPEAFSGGDGALATGNGLGVILDAGTGKTARAIHALDLRTGSPRWTATVPKGCVPGPIASAAKQVIAVLACGKEMKLAAFDPADGKERWTTPLDTRSGVLTDASVTITATEPIVLRVDEGDRGIDAFLTFGPNGSPGAAVQATGDSYGSIGTDVAVSDGRLFALTNGGEWGFLAAFDLTTGHELWQEDLDRGSSSVVQGLHAGAGRVMFVKVSRKHGDSLYVFDAATGDEEEHRYFRDDTDDVDDLLPYGDRIIAVRSGSYNEPFTAYERW</sequence>